<evidence type="ECO:0000256" key="2">
    <source>
        <dbReference type="ARBA" id="ARBA00023002"/>
    </source>
</evidence>
<name>A0ABP8R2H2_9SPHI</name>
<dbReference type="Proteomes" id="UP001500394">
    <property type="component" value="Unassembled WGS sequence"/>
</dbReference>
<dbReference type="EMBL" id="BAABGR010000015">
    <property type="protein sequence ID" value="GAA4516541.1"/>
    <property type="molecule type" value="Genomic_DNA"/>
</dbReference>
<gene>
    <name evidence="3" type="ORF">GCM10023173_16040</name>
</gene>
<dbReference type="SUPFAM" id="SSF51735">
    <property type="entry name" value="NAD(P)-binding Rossmann-fold domains"/>
    <property type="match status" value="1"/>
</dbReference>
<keyword evidence="2" id="KW-0560">Oxidoreductase</keyword>
<reference evidence="4" key="1">
    <citation type="journal article" date="2019" name="Int. J. Syst. Evol. Microbiol.">
        <title>The Global Catalogue of Microorganisms (GCM) 10K type strain sequencing project: providing services to taxonomists for standard genome sequencing and annotation.</title>
        <authorList>
            <consortium name="The Broad Institute Genomics Platform"/>
            <consortium name="The Broad Institute Genome Sequencing Center for Infectious Disease"/>
            <person name="Wu L."/>
            <person name="Ma J."/>
        </authorList>
    </citation>
    <scope>NUCLEOTIDE SEQUENCE [LARGE SCALE GENOMIC DNA]</scope>
    <source>
        <strain evidence="4">JCM 17858</strain>
    </source>
</reference>
<dbReference type="PANTHER" id="PTHR24321:SF8">
    <property type="entry name" value="ESTRADIOL 17-BETA-DEHYDROGENASE 8-RELATED"/>
    <property type="match status" value="1"/>
</dbReference>
<evidence type="ECO:0000313" key="3">
    <source>
        <dbReference type="EMBL" id="GAA4516541.1"/>
    </source>
</evidence>
<dbReference type="PROSITE" id="PS00061">
    <property type="entry name" value="ADH_SHORT"/>
    <property type="match status" value="1"/>
</dbReference>
<accession>A0ABP8R2H2</accession>
<sequence length="267" mass="28078">MGHTFLAPQIVTCANLKGLVMKQLENKVAIVTGGASGIGKAIATLFVKEGAKVVISDLNEELGNKVIKELGSDVAVFVKADSASPEDNKKLVDTAVEKFGALHIAVNNAGIGGEAATVGEMKIESWKKVIDINLNGVFYGMHYQLPEIEKVGGSIINIASILGQVGFANSSAYVAAKHGVVGLTKTAGWEYGTKGVRINAIGPGFISTPLVDNALDKDALAYLETQHAMQRLGKPEEVAELALWLASDKSSFVTGSYYPVDGGYLAK</sequence>
<dbReference type="InterPro" id="IPR002347">
    <property type="entry name" value="SDR_fam"/>
</dbReference>
<proteinExistence type="inferred from homology"/>
<keyword evidence="4" id="KW-1185">Reference proteome</keyword>
<dbReference type="NCBIfam" id="NF005559">
    <property type="entry name" value="PRK07231.1"/>
    <property type="match status" value="1"/>
</dbReference>
<comment type="similarity">
    <text evidence="1">Belongs to the short-chain dehydrogenases/reductases (SDR) family.</text>
</comment>
<comment type="caution">
    <text evidence="3">The sequence shown here is derived from an EMBL/GenBank/DDBJ whole genome shotgun (WGS) entry which is preliminary data.</text>
</comment>
<evidence type="ECO:0000256" key="1">
    <source>
        <dbReference type="ARBA" id="ARBA00006484"/>
    </source>
</evidence>
<dbReference type="Gene3D" id="3.40.50.720">
    <property type="entry name" value="NAD(P)-binding Rossmann-like Domain"/>
    <property type="match status" value="1"/>
</dbReference>
<dbReference type="Pfam" id="PF13561">
    <property type="entry name" value="adh_short_C2"/>
    <property type="match status" value="1"/>
</dbReference>
<dbReference type="PRINTS" id="PR00080">
    <property type="entry name" value="SDRFAMILY"/>
</dbReference>
<dbReference type="InterPro" id="IPR036291">
    <property type="entry name" value="NAD(P)-bd_dom_sf"/>
</dbReference>
<dbReference type="PRINTS" id="PR00081">
    <property type="entry name" value="GDHRDH"/>
</dbReference>
<evidence type="ECO:0000313" key="4">
    <source>
        <dbReference type="Proteomes" id="UP001500394"/>
    </source>
</evidence>
<dbReference type="InterPro" id="IPR020904">
    <property type="entry name" value="Sc_DH/Rdtase_CS"/>
</dbReference>
<protein>
    <submittedName>
        <fullName evidence="3">SDR family NAD(P)-dependent oxidoreductase</fullName>
    </submittedName>
</protein>
<dbReference type="PANTHER" id="PTHR24321">
    <property type="entry name" value="DEHYDROGENASES, SHORT CHAIN"/>
    <property type="match status" value="1"/>
</dbReference>
<organism evidence="3 4">
    <name type="scientific">Sphingobacterium thermophilum</name>
    <dbReference type="NCBI Taxonomy" id="768534"/>
    <lineage>
        <taxon>Bacteria</taxon>
        <taxon>Pseudomonadati</taxon>
        <taxon>Bacteroidota</taxon>
        <taxon>Sphingobacteriia</taxon>
        <taxon>Sphingobacteriales</taxon>
        <taxon>Sphingobacteriaceae</taxon>
        <taxon>Sphingobacterium</taxon>
    </lineage>
</organism>